<dbReference type="EMBL" id="KN832889">
    <property type="protein sequence ID" value="KIM94804.1"/>
    <property type="molecule type" value="Genomic_DNA"/>
</dbReference>
<dbReference type="OrthoDB" id="21416at2759"/>
<reference evidence="4" key="2">
    <citation type="submission" date="2015-01" db="EMBL/GenBank/DDBJ databases">
        <title>Evolutionary Origins and Diversification of the Mycorrhizal Mutualists.</title>
        <authorList>
            <consortium name="DOE Joint Genome Institute"/>
            <consortium name="Mycorrhizal Genomics Consortium"/>
            <person name="Kohler A."/>
            <person name="Kuo A."/>
            <person name="Nagy L.G."/>
            <person name="Floudas D."/>
            <person name="Copeland A."/>
            <person name="Barry K.W."/>
            <person name="Cichocki N."/>
            <person name="Veneault-Fourrey C."/>
            <person name="LaButti K."/>
            <person name="Lindquist E.A."/>
            <person name="Lipzen A."/>
            <person name="Lundell T."/>
            <person name="Morin E."/>
            <person name="Murat C."/>
            <person name="Riley R."/>
            <person name="Ohm R."/>
            <person name="Sun H."/>
            <person name="Tunlid A."/>
            <person name="Henrissat B."/>
            <person name="Grigoriev I.V."/>
            <person name="Hibbett D.S."/>
            <person name="Martin F."/>
        </authorList>
    </citation>
    <scope>NUCLEOTIDE SEQUENCE [LARGE SCALE GENOMIC DNA]</scope>
    <source>
        <strain evidence="4">Zn</strain>
    </source>
</reference>
<keyword evidence="1" id="KW-0802">TPR repeat</keyword>
<dbReference type="InterPro" id="IPR011990">
    <property type="entry name" value="TPR-like_helical_dom_sf"/>
</dbReference>
<name>A0A0C3GU27_OIDMZ</name>
<dbReference type="Proteomes" id="UP000054321">
    <property type="component" value="Unassembled WGS sequence"/>
</dbReference>
<feature type="compositionally biased region" description="Low complexity" evidence="2">
    <location>
        <begin position="562"/>
        <end position="577"/>
    </location>
</feature>
<dbReference type="SUPFAM" id="SSF48452">
    <property type="entry name" value="TPR-like"/>
    <property type="match status" value="1"/>
</dbReference>
<proteinExistence type="predicted"/>
<reference evidence="3 4" key="1">
    <citation type="submission" date="2014-04" db="EMBL/GenBank/DDBJ databases">
        <authorList>
            <consortium name="DOE Joint Genome Institute"/>
            <person name="Kuo A."/>
            <person name="Martino E."/>
            <person name="Perotto S."/>
            <person name="Kohler A."/>
            <person name="Nagy L.G."/>
            <person name="Floudas D."/>
            <person name="Copeland A."/>
            <person name="Barry K.W."/>
            <person name="Cichocki N."/>
            <person name="Veneault-Fourrey C."/>
            <person name="LaButti K."/>
            <person name="Lindquist E.A."/>
            <person name="Lipzen A."/>
            <person name="Lundell T."/>
            <person name="Morin E."/>
            <person name="Murat C."/>
            <person name="Sun H."/>
            <person name="Tunlid A."/>
            <person name="Henrissat B."/>
            <person name="Grigoriev I.V."/>
            <person name="Hibbett D.S."/>
            <person name="Martin F."/>
            <person name="Nordberg H.P."/>
            <person name="Cantor M.N."/>
            <person name="Hua S.X."/>
        </authorList>
    </citation>
    <scope>NUCLEOTIDE SEQUENCE [LARGE SCALE GENOMIC DNA]</scope>
    <source>
        <strain evidence="3 4">Zn</strain>
    </source>
</reference>
<dbReference type="InterPro" id="IPR019734">
    <property type="entry name" value="TPR_rpt"/>
</dbReference>
<evidence type="ECO:0000256" key="2">
    <source>
        <dbReference type="SAM" id="MobiDB-lite"/>
    </source>
</evidence>
<feature type="repeat" description="TPR" evidence="1">
    <location>
        <begin position="355"/>
        <end position="388"/>
    </location>
</feature>
<feature type="region of interest" description="Disordered" evidence="2">
    <location>
        <begin position="557"/>
        <end position="584"/>
    </location>
</feature>
<dbReference type="InParanoid" id="A0A0C3GU27"/>
<protein>
    <submittedName>
        <fullName evidence="3">Uncharacterized protein</fullName>
    </submittedName>
</protein>
<sequence>MSDSLICSRFTTRRPFLGDHCGSLYILNLTNPTSSQGDLFTPNIAHGKAALACLRYLVAEKPLSDEKFKLYATTTWRWHLIASMGIRERQFAEPLSALEDGKSLPDDLSREIIVALYIFLTASKVDPWLEHWFLNKRLYDKLLFKEIYHYCIELSAWYRANKQHLEDRAAFETQIISTECLISWCEGLTDLQCVADHLWRRACHVWMWNSWKACQQVIAGYEQLVEIGIWVNHPDVVVPNDEATQLLKEEEAIVEANVKVGVLSKRSGKLFGNLNLRYAIFYLILQKERGSQRRFDAVIKAGDVDNMFGVCQANMSTALRFISSRVGFEESDEKKVLSEAMIFIQDAIDEDSRNPRNYEQLGHLYDQEGKKEGALKAWKTGLALDTNGKTCCGEEYYQQKVWSLTRDDVGSATPDYEGVIAVLEEAIKYAPAFSNSRWYHQMADIWNSLWDDLAETYIDHELFEETRQFNWRAYCNVLTEATTFDPSGAHSHFHSWVTKAKDLKEYQYFELAIEILERGIETTSQTKTKAAIEARANFEFALGETFCAMTRWEDAVSPLEDSSTTTPPSPRSTAAPQPAYPTPL</sequence>
<keyword evidence="4" id="KW-1185">Reference proteome</keyword>
<evidence type="ECO:0000313" key="3">
    <source>
        <dbReference type="EMBL" id="KIM94804.1"/>
    </source>
</evidence>
<organism evidence="3 4">
    <name type="scientific">Oidiodendron maius (strain Zn)</name>
    <dbReference type="NCBI Taxonomy" id="913774"/>
    <lineage>
        <taxon>Eukaryota</taxon>
        <taxon>Fungi</taxon>
        <taxon>Dikarya</taxon>
        <taxon>Ascomycota</taxon>
        <taxon>Pezizomycotina</taxon>
        <taxon>Leotiomycetes</taxon>
        <taxon>Leotiomycetes incertae sedis</taxon>
        <taxon>Myxotrichaceae</taxon>
        <taxon>Oidiodendron</taxon>
    </lineage>
</organism>
<gene>
    <name evidence="3" type="ORF">OIDMADRAFT_60573</name>
</gene>
<dbReference type="Gene3D" id="1.25.40.10">
    <property type="entry name" value="Tetratricopeptide repeat domain"/>
    <property type="match status" value="1"/>
</dbReference>
<evidence type="ECO:0000256" key="1">
    <source>
        <dbReference type="PROSITE-ProRule" id="PRU00339"/>
    </source>
</evidence>
<evidence type="ECO:0000313" key="4">
    <source>
        <dbReference type="Proteomes" id="UP000054321"/>
    </source>
</evidence>
<dbReference type="HOGENOM" id="CLU_466990_0_0_1"/>
<dbReference type="PROSITE" id="PS50005">
    <property type="entry name" value="TPR"/>
    <property type="match status" value="1"/>
</dbReference>
<dbReference type="AlphaFoldDB" id="A0A0C3GU27"/>
<accession>A0A0C3GU27</accession>